<keyword evidence="2" id="KW-1185">Reference proteome</keyword>
<comment type="caution">
    <text evidence="1">The sequence shown here is derived from an EMBL/GenBank/DDBJ whole genome shotgun (WGS) entry which is preliminary data.</text>
</comment>
<protein>
    <submittedName>
        <fullName evidence="1">Integrase</fullName>
    </submittedName>
</protein>
<evidence type="ECO:0000313" key="1">
    <source>
        <dbReference type="EMBL" id="MDR6608994.1"/>
    </source>
</evidence>
<organism evidence="1 2">
    <name type="scientific">Pseudomonas synxantha</name>
    <dbReference type="NCBI Taxonomy" id="47883"/>
    <lineage>
        <taxon>Bacteria</taxon>
        <taxon>Pseudomonadati</taxon>
        <taxon>Pseudomonadota</taxon>
        <taxon>Gammaproteobacteria</taxon>
        <taxon>Pseudomonadales</taxon>
        <taxon>Pseudomonadaceae</taxon>
        <taxon>Pseudomonas</taxon>
    </lineage>
</organism>
<name>A0ACC6JRY7_9PSED</name>
<evidence type="ECO:0000313" key="2">
    <source>
        <dbReference type="Proteomes" id="UP001259420"/>
    </source>
</evidence>
<dbReference type="EMBL" id="JAVDSD010000009">
    <property type="protein sequence ID" value="MDR6608994.1"/>
    <property type="molecule type" value="Genomic_DNA"/>
</dbReference>
<reference evidence="1" key="1">
    <citation type="submission" date="2023-07" db="EMBL/GenBank/DDBJ databases">
        <title>Sorghum-associated microbial communities from plants grown in Nebraska, USA.</title>
        <authorList>
            <person name="Schachtman D."/>
        </authorList>
    </citation>
    <scope>NUCLEOTIDE SEQUENCE</scope>
    <source>
        <strain evidence="1">BE46</strain>
    </source>
</reference>
<gene>
    <name evidence="1" type="ORF">J2X87_004091</name>
</gene>
<dbReference type="Proteomes" id="UP001259420">
    <property type="component" value="Unassembled WGS sequence"/>
</dbReference>
<sequence>MPLTDTAVRHAKNLGKNYSLRDMDGLHLFVSSKGAKSWHFRFSWLGKPVRISLGMYPELSLKDARLARENARALVAKGVDPRAARREDRFTALAENENSFAAVFLAWRTFKAVTLKLGRQTSLSQIDRIFAKDVLPFLGPLPIAEISRQHLIELLRRIESRQAFTTAEKCRTWFNQLFRYAMVEKGLMINPSADLDIVAIPKPPVTNNPYLLMEEVPLFLQKLRTYEGSTATKLGLRLLFLTGVRTGELRLAVPEQFDLVKGIWTIPAVIVKQLQVRLRKEGNKIPPYLVPLSRQAISIVRELLRLRRPAQRYLLSHRSDLSKRISENTLNAAIKRMGYERQLTGHGIRATLSTALNELGYEDKWIDAQLSHAEPNKIRATYNHALYVEQRQRMMQDWADQLDRWERGEKGIVVAPAPNLSGELDMIAEYLKKLSAGGSPQLGGTLGRERAVLSRGL</sequence>
<accession>A0ACC6JRY7</accession>
<proteinExistence type="predicted"/>